<dbReference type="EMBL" id="CM044708">
    <property type="protein sequence ID" value="KAI5650054.1"/>
    <property type="molecule type" value="Genomic_DNA"/>
</dbReference>
<reference evidence="2" key="1">
    <citation type="journal article" date="2023" name="Nat. Plants">
        <title>Single-cell RNA sequencing provides a high-resolution roadmap for understanding the multicellular compartmentation of specialized metabolism.</title>
        <authorList>
            <person name="Sun S."/>
            <person name="Shen X."/>
            <person name="Li Y."/>
            <person name="Li Y."/>
            <person name="Wang S."/>
            <person name="Li R."/>
            <person name="Zhang H."/>
            <person name="Shen G."/>
            <person name="Guo B."/>
            <person name="Wei J."/>
            <person name="Xu J."/>
            <person name="St-Pierre B."/>
            <person name="Chen S."/>
            <person name="Sun C."/>
        </authorList>
    </citation>
    <scope>NUCLEOTIDE SEQUENCE [LARGE SCALE GENOMIC DNA]</scope>
</reference>
<evidence type="ECO:0000313" key="1">
    <source>
        <dbReference type="EMBL" id="KAI5650054.1"/>
    </source>
</evidence>
<gene>
    <name evidence="1" type="ORF">M9H77_36059</name>
</gene>
<keyword evidence="2" id="KW-1185">Reference proteome</keyword>
<dbReference type="Proteomes" id="UP001060085">
    <property type="component" value="Linkage Group LG08"/>
</dbReference>
<name>A0ACB9ZSH9_CATRO</name>
<proteinExistence type="predicted"/>
<evidence type="ECO:0000313" key="2">
    <source>
        <dbReference type="Proteomes" id="UP001060085"/>
    </source>
</evidence>
<organism evidence="1 2">
    <name type="scientific">Catharanthus roseus</name>
    <name type="common">Madagascar periwinkle</name>
    <name type="synonym">Vinca rosea</name>
    <dbReference type="NCBI Taxonomy" id="4058"/>
    <lineage>
        <taxon>Eukaryota</taxon>
        <taxon>Viridiplantae</taxon>
        <taxon>Streptophyta</taxon>
        <taxon>Embryophyta</taxon>
        <taxon>Tracheophyta</taxon>
        <taxon>Spermatophyta</taxon>
        <taxon>Magnoliopsida</taxon>
        <taxon>eudicotyledons</taxon>
        <taxon>Gunneridae</taxon>
        <taxon>Pentapetalae</taxon>
        <taxon>asterids</taxon>
        <taxon>lamiids</taxon>
        <taxon>Gentianales</taxon>
        <taxon>Apocynaceae</taxon>
        <taxon>Rauvolfioideae</taxon>
        <taxon>Vinceae</taxon>
        <taxon>Catharanthinae</taxon>
        <taxon>Catharanthus</taxon>
    </lineage>
</organism>
<accession>A0ACB9ZSH9</accession>
<comment type="caution">
    <text evidence="1">The sequence shown here is derived from an EMBL/GenBank/DDBJ whole genome shotgun (WGS) entry which is preliminary data.</text>
</comment>
<sequence>MGLSYKYFFSILYLVSFDLIIPIACRRVRRVDTSRGRSVQNHLNKTSSQGGPTGFKTKEDAENSTNSFNYMSGPMRSFGAKRMQEVLSHFIHKAHAKEGIKIQDYKPMLVNSLVVMDQGLHTLN</sequence>
<protein>
    <submittedName>
        <fullName evidence="1">Uncharacterized protein</fullName>
    </submittedName>
</protein>